<feature type="domain" description="CMP/dCMP-type deaminase" evidence="4">
    <location>
        <begin position="335"/>
        <end position="427"/>
    </location>
</feature>
<comment type="similarity">
    <text evidence="2">Belongs to the cytidine and deoxycytidylate deaminase family. ADAT3 subfamily.</text>
</comment>
<evidence type="ECO:0000313" key="6">
    <source>
        <dbReference type="Proteomes" id="UP000815325"/>
    </source>
</evidence>
<dbReference type="PANTHER" id="PTHR11079">
    <property type="entry name" value="CYTOSINE DEAMINASE FAMILY MEMBER"/>
    <property type="match status" value="1"/>
</dbReference>
<proteinExistence type="inferred from homology"/>
<keyword evidence="1" id="KW-0819">tRNA processing</keyword>
<protein>
    <recommendedName>
        <fullName evidence="4">CMP/dCMP-type deaminase domain-containing protein</fullName>
    </recommendedName>
</protein>
<name>A0ABQ7G913_DUNSA</name>
<evidence type="ECO:0000256" key="1">
    <source>
        <dbReference type="ARBA" id="ARBA00022694"/>
    </source>
</evidence>
<feature type="region of interest" description="Disordered" evidence="3">
    <location>
        <begin position="169"/>
        <end position="338"/>
    </location>
</feature>
<feature type="region of interest" description="Disordered" evidence="3">
    <location>
        <begin position="104"/>
        <end position="156"/>
    </location>
</feature>
<feature type="compositionally biased region" description="Low complexity" evidence="3">
    <location>
        <begin position="273"/>
        <end position="286"/>
    </location>
</feature>
<dbReference type="InterPro" id="IPR016193">
    <property type="entry name" value="Cytidine_deaminase-like"/>
</dbReference>
<feature type="compositionally biased region" description="Low complexity" evidence="3">
    <location>
        <begin position="244"/>
        <end position="255"/>
    </location>
</feature>
<organism evidence="5 6">
    <name type="scientific">Dunaliella salina</name>
    <name type="common">Green alga</name>
    <name type="synonym">Protococcus salinus</name>
    <dbReference type="NCBI Taxonomy" id="3046"/>
    <lineage>
        <taxon>Eukaryota</taxon>
        <taxon>Viridiplantae</taxon>
        <taxon>Chlorophyta</taxon>
        <taxon>core chlorophytes</taxon>
        <taxon>Chlorophyceae</taxon>
        <taxon>CS clade</taxon>
        <taxon>Chlamydomonadales</taxon>
        <taxon>Dunaliellaceae</taxon>
        <taxon>Dunaliella</taxon>
    </lineage>
</organism>
<gene>
    <name evidence="5" type="ORF">DUNSADRAFT_13611</name>
</gene>
<dbReference type="PROSITE" id="PS51747">
    <property type="entry name" value="CYT_DCMP_DEAMINASES_2"/>
    <property type="match status" value="1"/>
</dbReference>
<dbReference type="EMBL" id="MU069976">
    <property type="protein sequence ID" value="KAF5831104.1"/>
    <property type="molecule type" value="Genomic_DNA"/>
</dbReference>
<dbReference type="InterPro" id="IPR002125">
    <property type="entry name" value="CMP_dCMP_dom"/>
</dbReference>
<evidence type="ECO:0000256" key="3">
    <source>
        <dbReference type="SAM" id="MobiDB-lite"/>
    </source>
</evidence>
<feature type="compositionally biased region" description="Low complexity" evidence="3">
    <location>
        <begin position="218"/>
        <end position="230"/>
    </location>
</feature>
<accession>A0ABQ7G913</accession>
<dbReference type="SUPFAM" id="SSF53927">
    <property type="entry name" value="Cytidine deaminase-like"/>
    <property type="match status" value="2"/>
</dbReference>
<reference evidence="5" key="1">
    <citation type="submission" date="2017-08" db="EMBL/GenBank/DDBJ databases">
        <authorList>
            <person name="Polle J.E."/>
            <person name="Barry K."/>
            <person name="Cushman J."/>
            <person name="Schmutz J."/>
            <person name="Tran D."/>
            <person name="Hathwaick L.T."/>
            <person name="Yim W.C."/>
            <person name="Jenkins J."/>
            <person name="Mckie-Krisberg Z.M."/>
            <person name="Prochnik S."/>
            <person name="Lindquist E."/>
            <person name="Dockter R.B."/>
            <person name="Adam C."/>
            <person name="Molina H."/>
            <person name="Bunkerborg J."/>
            <person name="Jin E."/>
            <person name="Buchheim M."/>
            <person name="Magnuson J."/>
        </authorList>
    </citation>
    <scope>NUCLEOTIDE SEQUENCE</scope>
    <source>
        <strain evidence="5">CCAP 19/18</strain>
    </source>
</reference>
<dbReference type="PANTHER" id="PTHR11079:SF156">
    <property type="entry name" value="INACTIVE TRNA-SPECIFIC ADENOSINE DEAMINASE-LIKE PROTEIN 3-RELATED"/>
    <property type="match status" value="1"/>
</dbReference>
<feature type="compositionally biased region" description="Low complexity" evidence="3">
    <location>
        <begin position="308"/>
        <end position="318"/>
    </location>
</feature>
<feature type="compositionally biased region" description="Polar residues" evidence="3">
    <location>
        <begin position="131"/>
        <end position="145"/>
    </location>
</feature>
<keyword evidence="6" id="KW-1185">Reference proteome</keyword>
<evidence type="ECO:0000313" key="5">
    <source>
        <dbReference type="EMBL" id="KAF5831104.1"/>
    </source>
</evidence>
<evidence type="ECO:0000256" key="2">
    <source>
        <dbReference type="ARBA" id="ARBA00038160"/>
    </source>
</evidence>
<dbReference type="Gene3D" id="3.40.140.10">
    <property type="entry name" value="Cytidine Deaminase, domain 2"/>
    <property type="match status" value="1"/>
</dbReference>
<evidence type="ECO:0000259" key="4">
    <source>
        <dbReference type="PROSITE" id="PS51747"/>
    </source>
</evidence>
<dbReference type="Proteomes" id="UP000815325">
    <property type="component" value="Unassembled WGS sequence"/>
</dbReference>
<comment type="caution">
    <text evidence="5">The sequence shown here is derived from an EMBL/GenBank/DDBJ whole genome shotgun (WGS) entry which is preliminary data.</text>
</comment>
<sequence>MGWKVPDSRMAAAAERVVATREEQAYFEAHMARVLQACAGGSGSTSPCNAAHIVEPNTGLVVGEGADCRHSHPLHHAVMAAIAGAAAWDRQQWPTVPSVCAMPEAGSEEHEQGAGFSGGPGAMQQQQQQQHCTNGNPQAAHQASAPTGPEGRPDSCTGHVLRCAADEGVVPKRQRTNDSSDGPCCLPPPYPQQQQPYNFQRTDDSSDRPGCLPPPHPQQQQHSNFQQQTQDGSHEPCCLPPSHPQQQQQPYNFQQRTDDSSDRPCCLPPPHSQQQEPPTTFQQPCTNFQQWTGDSPDRPSCLPPPHPQQQRSTTFQQQPEPAPLQQRSGHVVEQKGDTHHLQQELHQLGCSGQLPQGPQGHNASIAAALGLPRPYMCTGYDCFIAREPCVMCAMALVHSRVARVVFCHPDVDGGALGGRLQLMGQRSLNHHYKVYRLGLAPDAKT</sequence>